<dbReference type="Pfam" id="PF03720">
    <property type="entry name" value="UDPG_MGDP_dh_C"/>
    <property type="match status" value="1"/>
</dbReference>
<dbReference type="OrthoDB" id="9803238at2"/>
<feature type="binding site" evidence="10">
    <location>
        <position position="88"/>
    </location>
    <ligand>
        <name>NAD(+)</name>
        <dbReference type="ChEBI" id="CHEBI:57540"/>
    </ligand>
</feature>
<feature type="binding site" evidence="10">
    <location>
        <position position="332"/>
    </location>
    <ligand>
        <name>NAD(+)</name>
        <dbReference type="ChEBI" id="CHEBI:57540"/>
    </ligand>
</feature>
<accession>A0A229UR36</accession>
<dbReference type="Proteomes" id="UP000215509">
    <property type="component" value="Unassembled WGS sequence"/>
</dbReference>
<dbReference type="Pfam" id="PF03721">
    <property type="entry name" value="UDPG_MGDP_dh_N"/>
    <property type="match status" value="1"/>
</dbReference>
<evidence type="ECO:0000256" key="5">
    <source>
        <dbReference type="ARBA" id="ARBA00023027"/>
    </source>
</evidence>
<dbReference type="InterPro" id="IPR028357">
    <property type="entry name" value="UDPglc_DH_bac"/>
</dbReference>
<feature type="binding site" evidence="9">
    <location>
        <position position="208"/>
    </location>
    <ligand>
        <name>substrate</name>
    </ligand>
</feature>
<feature type="binding site" evidence="10">
    <location>
        <position position="267"/>
    </location>
    <ligand>
        <name>NAD(+)</name>
        <dbReference type="ChEBI" id="CHEBI:57540"/>
    </ligand>
</feature>
<feature type="binding site" evidence="9">
    <location>
        <begin position="253"/>
        <end position="257"/>
    </location>
    <ligand>
        <name>substrate</name>
    </ligand>
</feature>
<evidence type="ECO:0000313" key="12">
    <source>
        <dbReference type="EMBL" id="OXM85868.1"/>
    </source>
</evidence>
<comment type="similarity">
    <text evidence="2 7">Belongs to the UDP-glucose/GDP-mannose dehydrogenase family.</text>
</comment>
<feature type="binding site" evidence="10">
    <location>
        <position position="37"/>
    </location>
    <ligand>
        <name>NAD(+)</name>
        <dbReference type="ChEBI" id="CHEBI:57540"/>
    </ligand>
</feature>
<evidence type="ECO:0000256" key="7">
    <source>
        <dbReference type="PIRNR" id="PIRNR000124"/>
    </source>
</evidence>
<feature type="binding site" evidence="9">
    <location>
        <position position="325"/>
    </location>
    <ligand>
        <name>substrate</name>
    </ligand>
</feature>
<dbReference type="PANTHER" id="PTHR43750">
    <property type="entry name" value="UDP-GLUCOSE 6-DEHYDROGENASE TUAD"/>
    <property type="match status" value="1"/>
</dbReference>
<dbReference type="GO" id="GO:0000271">
    <property type="term" value="P:polysaccharide biosynthetic process"/>
    <property type="evidence" value="ECO:0007669"/>
    <property type="project" value="InterPro"/>
</dbReference>
<evidence type="ECO:0000256" key="8">
    <source>
        <dbReference type="PIRSR" id="PIRSR500134-1"/>
    </source>
</evidence>
<dbReference type="GO" id="GO:0006065">
    <property type="term" value="P:UDP-glucuronate biosynthetic process"/>
    <property type="evidence" value="ECO:0007669"/>
    <property type="project" value="UniProtKB-UniPathway"/>
</dbReference>
<proteinExistence type="inferred from homology"/>
<dbReference type="RefSeq" id="WP_094015019.1">
    <property type="nucleotide sequence ID" value="NZ_NMQW01000017.1"/>
</dbReference>
<dbReference type="InterPro" id="IPR017476">
    <property type="entry name" value="UDP-Glc/GDP-Man"/>
</dbReference>
<dbReference type="SUPFAM" id="SSF48179">
    <property type="entry name" value="6-phosphogluconate dehydrogenase C-terminal domain-like"/>
    <property type="match status" value="1"/>
</dbReference>
<dbReference type="InterPro" id="IPR014026">
    <property type="entry name" value="UDP-Glc/GDP-Man_DH_dimer"/>
</dbReference>
<dbReference type="SUPFAM" id="SSF52413">
    <property type="entry name" value="UDP-glucose/GDP-mannose dehydrogenase C-terminal domain"/>
    <property type="match status" value="1"/>
</dbReference>
<dbReference type="UniPathway" id="UPA00038">
    <property type="reaction ID" value="UER00491"/>
</dbReference>
<dbReference type="SMART" id="SM00984">
    <property type="entry name" value="UDPG_MGDP_dh_C"/>
    <property type="match status" value="1"/>
</dbReference>
<comment type="catalytic activity">
    <reaction evidence="6 7">
        <text>UDP-alpha-D-glucose + 2 NAD(+) + H2O = UDP-alpha-D-glucuronate + 2 NADH + 3 H(+)</text>
        <dbReference type="Rhea" id="RHEA:23596"/>
        <dbReference type="ChEBI" id="CHEBI:15377"/>
        <dbReference type="ChEBI" id="CHEBI:15378"/>
        <dbReference type="ChEBI" id="CHEBI:57540"/>
        <dbReference type="ChEBI" id="CHEBI:57945"/>
        <dbReference type="ChEBI" id="CHEBI:58052"/>
        <dbReference type="ChEBI" id="CHEBI:58885"/>
        <dbReference type="EC" id="1.1.1.22"/>
    </reaction>
</comment>
<dbReference type="Pfam" id="PF00984">
    <property type="entry name" value="UDPG_MGDP_dh"/>
    <property type="match status" value="1"/>
</dbReference>
<comment type="pathway">
    <text evidence="1">Nucleotide-sugar biosynthesis; UDP-alpha-D-glucuronate biosynthesis; UDP-alpha-D-glucuronate from UDP-alpha-D-glucose: step 1/1.</text>
</comment>
<evidence type="ECO:0000259" key="11">
    <source>
        <dbReference type="SMART" id="SM00984"/>
    </source>
</evidence>
<protein>
    <recommendedName>
        <fullName evidence="3 7">UDP-glucose 6-dehydrogenase</fullName>
        <ecNumber evidence="3 7">1.1.1.22</ecNumber>
    </recommendedName>
</protein>
<evidence type="ECO:0000256" key="3">
    <source>
        <dbReference type="ARBA" id="ARBA00012954"/>
    </source>
</evidence>
<dbReference type="GO" id="GO:0003979">
    <property type="term" value="F:UDP-glucose 6-dehydrogenase activity"/>
    <property type="evidence" value="ECO:0007669"/>
    <property type="project" value="UniProtKB-EC"/>
</dbReference>
<dbReference type="GO" id="GO:0051287">
    <property type="term" value="F:NAD binding"/>
    <property type="evidence" value="ECO:0007669"/>
    <property type="project" value="InterPro"/>
</dbReference>
<organism evidence="12 13">
    <name type="scientific">Paenibacillus rigui</name>
    <dbReference type="NCBI Taxonomy" id="554312"/>
    <lineage>
        <taxon>Bacteria</taxon>
        <taxon>Bacillati</taxon>
        <taxon>Bacillota</taxon>
        <taxon>Bacilli</taxon>
        <taxon>Bacillales</taxon>
        <taxon>Paenibacillaceae</taxon>
        <taxon>Paenibacillus</taxon>
    </lineage>
</organism>
<dbReference type="Gene3D" id="1.20.5.100">
    <property type="entry name" value="Cytochrome c1, transmembrane anchor, C-terminal"/>
    <property type="match status" value="1"/>
</dbReference>
<dbReference type="AlphaFoldDB" id="A0A229UR36"/>
<evidence type="ECO:0000256" key="6">
    <source>
        <dbReference type="ARBA" id="ARBA00047473"/>
    </source>
</evidence>
<dbReference type="InterPro" id="IPR008927">
    <property type="entry name" value="6-PGluconate_DH-like_C_sf"/>
</dbReference>
<evidence type="ECO:0000256" key="2">
    <source>
        <dbReference type="ARBA" id="ARBA00006601"/>
    </source>
</evidence>
<feature type="binding site" evidence="10">
    <location>
        <position position="159"/>
    </location>
    <ligand>
        <name>NAD(+)</name>
        <dbReference type="ChEBI" id="CHEBI:57540"/>
    </ligand>
</feature>
<dbReference type="PANTHER" id="PTHR43750:SF3">
    <property type="entry name" value="UDP-GLUCOSE 6-DEHYDROGENASE TUAD"/>
    <property type="match status" value="1"/>
</dbReference>
<reference evidence="12 13" key="1">
    <citation type="submission" date="2017-07" db="EMBL/GenBank/DDBJ databases">
        <title>Genome sequencing and assembly of Paenibacillus rigui.</title>
        <authorList>
            <person name="Mayilraj S."/>
        </authorList>
    </citation>
    <scope>NUCLEOTIDE SEQUENCE [LARGE SCALE GENOMIC DNA]</scope>
    <source>
        <strain evidence="12 13">JCM 16352</strain>
    </source>
</reference>
<gene>
    <name evidence="12" type="ORF">CF651_11575</name>
</gene>
<keyword evidence="13" id="KW-1185">Reference proteome</keyword>
<dbReference type="InterPro" id="IPR036291">
    <property type="entry name" value="NAD(P)-bd_dom_sf"/>
</dbReference>
<dbReference type="PIRSF" id="PIRSF000124">
    <property type="entry name" value="UDPglc_GDPman_dh"/>
    <property type="match status" value="1"/>
</dbReference>
<dbReference type="InterPro" id="IPR036220">
    <property type="entry name" value="UDP-Glc/GDP-Man_DH_C_sf"/>
</dbReference>
<evidence type="ECO:0000256" key="4">
    <source>
        <dbReference type="ARBA" id="ARBA00023002"/>
    </source>
</evidence>
<evidence type="ECO:0000256" key="10">
    <source>
        <dbReference type="PIRSR" id="PIRSR500134-3"/>
    </source>
</evidence>
<feature type="binding site" evidence="9">
    <location>
        <position position="261"/>
    </location>
    <ligand>
        <name>substrate</name>
    </ligand>
</feature>
<feature type="active site" description="Nucleophile" evidence="8">
    <location>
        <position position="264"/>
    </location>
</feature>
<evidence type="ECO:0000256" key="1">
    <source>
        <dbReference type="ARBA" id="ARBA00004701"/>
    </source>
</evidence>
<feature type="binding site" evidence="10">
    <location>
        <position position="32"/>
    </location>
    <ligand>
        <name>NAD(+)</name>
        <dbReference type="ChEBI" id="CHEBI:57540"/>
    </ligand>
</feature>
<dbReference type="EMBL" id="NMQW01000017">
    <property type="protein sequence ID" value="OXM85868.1"/>
    <property type="molecule type" value="Genomic_DNA"/>
</dbReference>
<keyword evidence="5 7" id="KW-0520">NAD</keyword>
<evidence type="ECO:0000313" key="13">
    <source>
        <dbReference type="Proteomes" id="UP000215509"/>
    </source>
</evidence>
<dbReference type="EC" id="1.1.1.22" evidence="3 7"/>
<name>A0A229UR36_9BACL</name>
<comment type="caution">
    <text evidence="12">The sequence shown here is derived from an EMBL/GenBank/DDBJ whole genome shotgun (WGS) entry which is preliminary data.</text>
</comment>
<feature type="domain" description="UDP-glucose/GDP-mannose dehydrogenase C-terminal" evidence="11">
    <location>
        <begin position="318"/>
        <end position="419"/>
    </location>
</feature>
<dbReference type="InterPro" id="IPR001732">
    <property type="entry name" value="UDP-Glc/GDP-Man_DH_N"/>
</dbReference>
<dbReference type="InterPro" id="IPR014027">
    <property type="entry name" value="UDP-Glc/GDP-Man_DH_C"/>
</dbReference>
<evidence type="ECO:0000256" key="9">
    <source>
        <dbReference type="PIRSR" id="PIRSR500134-2"/>
    </source>
</evidence>
<dbReference type="NCBIfam" id="TIGR03026">
    <property type="entry name" value="NDP-sugDHase"/>
    <property type="match status" value="1"/>
</dbReference>
<dbReference type="SUPFAM" id="SSF51735">
    <property type="entry name" value="NAD(P)-binding Rossmann-fold domains"/>
    <property type="match status" value="1"/>
</dbReference>
<dbReference type="PIRSF" id="PIRSF500134">
    <property type="entry name" value="UDPglc_DH_bac"/>
    <property type="match status" value="1"/>
</dbReference>
<dbReference type="Gene3D" id="3.40.50.720">
    <property type="entry name" value="NAD(P)-binding Rossmann-like Domain"/>
    <property type="match status" value="2"/>
</dbReference>
<feature type="binding site" evidence="10">
    <location>
        <position position="126"/>
    </location>
    <ligand>
        <name>NAD(+)</name>
        <dbReference type="ChEBI" id="CHEBI:57540"/>
    </ligand>
</feature>
<keyword evidence="4 7" id="KW-0560">Oxidoreductase</keyword>
<sequence length="443" mass="48263">MGENVAVIGTGYVGLVTGACFAEIGHKVICVDKDQLKIKRLAEAQIPIYEPGLQRMVAEQLEHGRLAFTCHLPKAVEASDIVYIAVGTPSLDNGEVDLSQVKEVVTQIAEAIERASSYRIVVIKSTVPVGTARRMEQMIREGAPSANFAVVANPEFLREGSALHDTFHMDRIVIGCSNTEAGERIGRLHEPFGAPVLYTDRESAELVKYASNAFLAAKISFINEMAHVCDKVGADIELVARGMGMDRRIGSHFLQAGIGYGGSCFPKDTKAQLRIAEDVDYDFKILRSVIEVNALQRERFVHTIERALGGSVKSKRVAVMGLTFKPNTDDLRDAPALDIISSLVDKGAEVRAYDPVALSKAAPLLPQARLVEDPYEALQGADAMIITTEWDTVKALDYTRVKGLLAHPIVIDGRNCFPVERMERLGFRYVSVGRPGSAVEGNA</sequence>
<feature type="binding site" evidence="9">
    <location>
        <begin position="156"/>
        <end position="159"/>
    </location>
    <ligand>
        <name>substrate</name>
    </ligand>
</feature>